<comment type="similarity">
    <text evidence="2">Belongs to the class-IV pyridoxal-phosphate-dependent aminotransferase family.</text>
</comment>
<accession>A0ABT3T4I4</accession>
<dbReference type="PANTHER" id="PTHR42743">
    <property type="entry name" value="AMINO-ACID AMINOTRANSFERASE"/>
    <property type="match status" value="1"/>
</dbReference>
<gene>
    <name evidence="11" type="primary">pabC</name>
    <name evidence="11" type="ORF">EYC82_03470</name>
</gene>
<dbReference type="InterPro" id="IPR050571">
    <property type="entry name" value="Class-IV_PLP-Dep_Aminotrnsfr"/>
</dbReference>
<evidence type="ECO:0000256" key="9">
    <source>
        <dbReference type="ARBA" id="ARBA00049529"/>
    </source>
</evidence>
<evidence type="ECO:0000313" key="12">
    <source>
        <dbReference type="Proteomes" id="UP001143304"/>
    </source>
</evidence>
<dbReference type="Gene3D" id="3.20.10.10">
    <property type="entry name" value="D-amino Acid Aminotransferase, subunit A, domain 2"/>
    <property type="match status" value="1"/>
</dbReference>
<dbReference type="InterPro" id="IPR017824">
    <property type="entry name" value="Aminodeoxychorismate_lyase_IV"/>
</dbReference>
<keyword evidence="4" id="KW-0663">Pyridoxal phosphate</keyword>
<dbReference type="InterPro" id="IPR001544">
    <property type="entry name" value="Aminotrans_IV"/>
</dbReference>
<evidence type="ECO:0000256" key="4">
    <source>
        <dbReference type="ARBA" id="ARBA00022898"/>
    </source>
</evidence>
<evidence type="ECO:0000256" key="6">
    <source>
        <dbReference type="ARBA" id="ARBA00023239"/>
    </source>
</evidence>
<dbReference type="InterPro" id="IPR036038">
    <property type="entry name" value="Aminotransferase-like"/>
</dbReference>
<evidence type="ECO:0000256" key="7">
    <source>
        <dbReference type="ARBA" id="ARBA00035633"/>
    </source>
</evidence>
<keyword evidence="6 11" id="KW-0456">Lyase</keyword>
<dbReference type="EMBL" id="SHNO01000001">
    <property type="protein sequence ID" value="MCX2976409.1"/>
    <property type="molecule type" value="Genomic_DNA"/>
</dbReference>
<evidence type="ECO:0000256" key="5">
    <source>
        <dbReference type="ARBA" id="ARBA00022909"/>
    </source>
</evidence>
<evidence type="ECO:0000256" key="2">
    <source>
        <dbReference type="ARBA" id="ARBA00009320"/>
    </source>
</evidence>
<evidence type="ECO:0000256" key="1">
    <source>
        <dbReference type="ARBA" id="ARBA00001933"/>
    </source>
</evidence>
<comment type="pathway">
    <text evidence="7">Cofactor biosynthesis; tetrahydrofolate biosynthesis; 4-aminobenzoate from chorismate: step 2/2.</text>
</comment>
<keyword evidence="5" id="KW-0289">Folate biosynthesis</keyword>
<dbReference type="Pfam" id="PF01063">
    <property type="entry name" value="Aminotran_4"/>
    <property type="match status" value="1"/>
</dbReference>
<reference evidence="11" key="1">
    <citation type="submission" date="2019-02" db="EMBL/GenBank/DDBJ databases">
        <authorList>
            <person name="Li S.-H."/>
        </authorList>
    </citation>
    <scope>NUCLEOTIDE SEQUENCE</scope>
    <source>
        <strain evidence="11">IMCC11814</strain>
    </source>
</reference>
<evidence type="ECO:0000256" key="3">
    <source>
        <dbReference type="ARBA" id="ARBA00011738"/>
    </source>
</evidence>
<name>A0ABT3T4I4_9GAMM</name>
<organism evidence="11 12">
    <name type="scientific">Candidatus Marimicrobium litorale</name>
    <dbReference type="NCBI Taxonomy" id="2518991"/>
    <lineage>
        <taxon>Bacteria</taxon>
        <taxon>Pseudomonadati</taxon>
        <taxon>Pseudomonadota</taxon>
        <taxon>Gammaproteobacteria</taxon>
        <taxon>Cellvibrionales</taxon>
        <taxon>Halieaceae</taxon>
        <taxon>Marimicrobium</taxon>
    </lineage>
</organism>
<keyword evidence="12" id="KW-1185">Reference proteome</keyword>
<dbReference type="Proteomes" id="UP001143304">
    <property type="component" value="Unassembled WGS sequence"/>
</dbReference>
<comment type="caution">
    <text evidence="11">The sequence shown here is derived from an EMBL/GenBank/DDBJ whole genome shotgun (WGS) entry which is preliminary data.</text>
</comment>
<dbReference type="RefSeq" id="WP_279248160.1">
    <property type="nucleotide sequence ID" value="NZ_SHNO01000001.1"/>
</dbReference>
<dbReference type="NCBIfam" id="TIGR03461">
    <property type="entry name" value="pabC_Proteo"/>
    <property type="match status" value="1"/>
</dbReference>
<dbReference type="GO" id="GO:0008696">
    <property type="term" value="F:4-amino-4-deoxychorismate lyase activity"/>
    <property type="evidence" value="ECO:0007669"/>
    <property type="project" value="UniProtKB-EC"/>
</dbReference>
<evidence type="ECO:0000256" key="8">
    <source>
        <dbReference type="ARBA" id="ARBA00035676"/>
    </source>
</evidence>
<comment type="subunit">
    <text evidence="3">Homodimer.</text>
</comment>
<comment type="catalytic activity">
    <reaction evidence="9">
        <text>4-amino-4-deoxychorismate = 4-aminobenzoate + pyruvate + H(+)</text>
        <dbReference type="Rhea" id="RHEA:16201"/>
        <dbReference type="ChEBI" id="CHEBI:15361"/>
        <dbReference type="ChEBI" id="CHEBI:15378"/>
        <dbReference type="ChEBI" id="CHEBI:17836"/>
        <dbReference type="ChEBI" id="CHEBI:58406"/>
        <dbReference type="EC" id="4.1.3.38"/>
    </reaction>
</comment>
<comment type="cofactor">
    <cofactor evidence="1">
        <name>pyridoxal 5'-phosphate</name>
        <dbReference type="ChEBI" id="CHEBI:597326"/>
    </cofactor>
</comment>
<dbReference type="EC" id="4.1.3.38" evidence="8 10"/>
<dbReference type="SUPFAM" id="SSF56752">
    <property type="entry name" value="D-aminoacid aminotransferase-like PLP-dependent enzymes"/>
    <property type="match status" value="1"/>
</dbReference>
<evidence type="ECO:0000313" key="11">
    <source>
        <dbReference type="EMBL" id="MCX2976409.1"/>
    </source>
</evidence>
<sequence length="283" mass="30625">MASNIAVWLDGVPGSSLPLPDRGLDFGDGLFETLLLENGRALFRQAHLERLRLGLGALALPDCSSIAEQYLDLVCADIVSRGWPWAALRITVTRGAGERGYAAPAQVTPRIIITVSPLQHDCRQMPQPAALVLADLRLSSEPFLAGVKHLNRLEQVIAATQARQAQADESVLLDHSGQVVSVAAGNLFLVVGGELLTPPLAVCPIHGTRRRLVIEQLAPALGLDIREARVDLEVFFSCDEVFFTNSLQGLRPVKALGSASWETYPVCQALFEEYIREINSCAG</sequence>
<proteinExistence type="inferred from homology"/>
<dbReference type="InterPro" id="IPR043132">
    <property type="entry name" value="BCAT-like_C"/>
</dbReference>
<dbReference type="PANTHER" id="PTHR42743:SF2">
    <property type="entry name" value="AMINODEOXYCHORISMATE LYASE"/>
    <property type="match status" value="1"/>
</dbReference>
<dbReference type="Gene3D" id="3.30.470.10">
    <property type="match status" value="1"/>
</dbReference>
<dbReference type="InterPro" id="IPR043131">
    <property type="entry name" value="BCAT-like_N"/>
</dbReference>
<evidence type="ECO:0000256" key="10">
    <source>
        <dbReference type="NCBIfam" id="TIGR03461"/>
    </source>
</evidence>
<protein>
    <recommendedName>
        <fullName evidence="8 10">Aminodeoxychorismate lyase</fullName>
        <ecNumber evidence="8 10">4.1.3.38</ecNumber>
    </recommendedName>
</protein>